<proteinExistence type="predicted"/>
<reference evidence="1 2" key="1">
    <citation type="journal article" date="2023" name="Plants (Basel)">
        <title>Bridging the Gap: Combining Genomics and Transcriptomics Approaches to Understand Stylosanthes scabra, an Orphan Legume from the Brazilian Caatinga.</title>
        <authorList>
            <person name="Ferreira-Neto J.R.C."/>
            <person name="da Silva M.D."/>
            <person name="Binneck E."/>
            <person name="de Melo N.F."/>
            <person name="da Silva R.H."/>
            <person name="de Melo A.L.T.M."/>
            <person name="Pandolfi V."/>
            <person name="Bustamante F.O."/>
            <person name="Brasileiro-Vidal A.C."/>
            <person name="Benko-Iseppon A.M."/>
        </authorList>
    </citation>
    <scope>NUCLEOTIDE SEQUENCE [LARGE SCALE GENOMIC DNA]</scope>
    <source>
        <tissue evidence="1">Leaves</tissue>
    </source>
</reference>
<protein>
    <submittedName>
        <fullName evidence="1">Uncharacterized protein</fullName>
    </submittedName>
</protein>
<accession>A0ABU6X0Y8</accession>
<feature type="non-terminal residue" evidence="1">
    <location>
        <position position="55"/>
    </location>
</feature>
<keyword evidence="2" id="KW-1185">Reference proteome</keyword>
<sequence length="55" mass="6570">MSSRSLIVLTQALRHDYHQDYTYEVEKHGRHREDWIGVEEELSDKLLAESLKDLE</sequence>
<dbReference type="Proteomes" id="UP001341840">
    <property type="component" value="Unassembled WGS sequence"/>
</dbReference>
<name>A0ABU6X0Y8_9FABA</name>
<comment type="caution">
    <text evidence="1">The sequence shown here is derived from an EMBL/GenBank/DDBJ whole genome shotgun (WGS) entry which is preliminary data.</text>
</comment>
<organism evidence="1 2">
    <name type="scientific">Stylosanthes scabra</name>
    <dbReference type="NCBI Taxonomy" id="79078"/>
    <lineage>
        <taxon>Eukaryota</taxon>
        <taxon>Viridiplantae</taxon>
        <taxon>Streptophyta</taxon>
        <taxon>Embryophyta</taxon>
        <taxon>Tracheophyta</taxon>
        <taxon>Spermatophyta</taxon>
        <taxon>Magnoliopsida</taxon>
        <taxon>eudicotyledons</taxon>
        <taxon>Gunneridae</taxon>
        <taxon>Pentapetalae</taxon>
        <taxon>rosids</taxon>
        <taxon>fabids</taxon>
        <taxon>Fabales</taxon>
        <taxon>Fabaceae</taxon>
        <taxon>Papilionoideae</taxon>
        <taxon>50 kb inversion clade</taxon>
        <taxon>dalbergioids sensu lato</taxon>
        <taxon>Dalbergieae</taxon>
        <taxon>Pterocarpus clade</taxon>
        <taxon>Stylosanthes</taxon>
    </lineage>
</organism>
<gene>
    <name evidence="1" type="ORF">PIB30_115223</name>
</gene>
<dbReference type="EMBL" id="JASCZI010193310">
    <property type="protein sequence ID" value="MED6191322.1"/>
    <property type="molecule type" value="Genomic_DNA"/>
</dbReference>
<evidence type="ECO:0000313" key="1">
    <source>
        <dbReference type="EMBL" id="MED6191322.1"/>
    </source>
</evidence>
<evidence type="ECO:0000313" key="2">
    <source>
        <dbReference type="Proteomes" id="UP001341840"/>
    </source>
</evidence>